<dbReference type="InterPro" id="IPR027417">
    <property type="entry name" value="P-loop_NTPase"/>
</dbReference>
<dbReference type="EMBL" id="AJWZ01011031">
    <property type="protein sequence ID" value="EKC46723.1"/>
    <property type="molecule type" value="Genomic_DNA"/>
</dbReference>
<name>K1RMY5_9ZZZZ</name>
<comment type="caution">
    <text evidence="1">The sequence shown here is derived from an EMBL/GenBank/DDBJ whole genome shotgun (WGS) entry which is preliminary data.</text>
</comment>
<dbReference type="AlphaFoldDB" id="K1RMY5"/>
<gene>
    <name evidence="1" type="ORF">OBE_16105</name>
</gene>
<dbReference type="Gene3D" id="3.40.50.300">
    <property type="entry name" value="P-loop containing nucleotide triphosphate hydrolases"/>
    <property type="match status" value="1"/>
</dbReference>
<sequence>MKQINEINKSIKKDIIVENLMISNGVYLLVSHPKVGKSMFAQQLAFSLTTGEDFLGFKVNPPHVLYITTEGDINQLNDRFKLMNLKPNVNKLHIIDIDDIPDFYIRDIERDIYELTFDKEPLFIIMDMFKDIKFDTSYDLNNYQEINDVVFRKLKELCRKYNSTLLVTHHLNKRDETMGSVGLNADVSGIIKLKESKNNYNKLTLDYKGRDLGRLQLNLKRNDNQTFSVIDENTNDETDYNLLLFIKYAVAKKDFDYTISDILSKTNILLTPTQLGGLIQRNLSLLEKEGLHITSKRTANERLWHCSYEEPSENNE</sequence>
<evidence type="ECO:0000313" key="1">
    <source>
        <dbReference type="EMBL" id="EKC46723.1"/>
    </source>
</evidence>
<reference evidence="1" key="1">
    <citation type="journal article" date="2013" name="Environ. Microbiol.">
        <title>Microbiota from the distal guts of lean and obese adolescents exhibit partial functional redundancy besides clear differences in community structure.</title>
        <authorList>
            <person name="Ferrer M."/>
            <person name="Ruiz A."/>
            <person name="Lanza F."/>
            <person name="Haange S.B."/>
            <person name="Oberbach A."/>
            <person name="Till H."/>
            <person name="Bargiela R."/>
            <person name="Campoy C."/>
            <person name="Segura M.T."/>
            <person name="Richter M."/>
            <person name="von Bergen M."/>
            <person name="Seifert J."/>
            <person name="Suarez A."/>
        </authorList>
    </citation>
    <scope>NUCLEOTIDE SEQUENCE</scope>
</reference>
<dbReference type="Pfam" id="PF13481">
    <property type="entry name" value="AAA_25"/>
    <property type="match status" value="1"/>
</dbReference>
<protein>
    <submittedName>
        <fullName evidence="1">Uncharacterized protein</fullName>
    </submittedName>
</protein>
<organism evidence="1">
    <name type="scientific">human gut metagenome</name>
    <dbReference type="NCBI Taxonomy" id="408170"/>
    <lineage>
        <taxon>unclassified sequences</taxon>
        <taxon>metagenomes</taxon>
        <taxon>organismal metagenomes</taxon>
    </lineage>
</organism>
<dbReference type="SUPFAM" id="SSF52540">
    <property type="entry name" value="P-loop containing nucleoside triphosphate hydrolases"/>
    <property type="match status" value="1"/>
</dbReference>
<accession>K1RMY5</accession>
<proteinExistence type="predicted"/>